<organism evidence="11 12">
    <name type="scientific">Zhihengliuella salsuginis</name>
    <dbReference type="NCBI Taxonomy" id="578222"/>
    <lineage>
        <taxon>Bacteria</taxon>
        <taxon>Bacillati</taxon>
        <taxon>Actinomycetota</taxon>
        <taxon>Actinomycetes</taxon>
        <taxon>Micrococcales</taxon>
        <taxon>Micrococcaceae</taxon>
        <taxon>Zhihengliuella</taxon>
    </lineage>
</organism>
<dbReference type="RefSeq" id="WP_189348934.1">
    <property type="nucleotide sequence ID" value="NZ_BMXK01000003.1"/>
</dbReference>
<keyword evidence="7" id="KW-0067">ATP-binding</keyword>
<evidence type="ECO:0000256" key="1">
    <source>
        <dbReference type="ARBA" id="ARBA00001946"/>
    </source>
</evidence>
<dbReference type="Gene3D" id="3.30.460.10">
    <property type="entry name" value="Beta Polymerase, domain 2"/>
    <property type="match status" value="1"/>
</dbReference>
<sequence length="105" mass="11313">MIPTPRTIALRQSLAENRAGVDALLLRYGATSPRLFGSVARGDARADSDVDLLVDLAPDMGNPLMRISGLGEELSQLLGTRVDVVTTDLLRTRVSLTARRDSIPL</sequence>
<evidence type="ECO:0000313" key="11">
    <source>
        <dbReference type="EMBL" id="GHD03202.1"/>
    </source>
</evidence>
<keyword evidence="2" id="KW-1277">Toxin-antitoxin system</keyword>
<dbReference type="EMBL" id="BMXK01000003">
    <property type="protein sequence ID" value="GHD03202.1"/>
    <property type="molecule type" value="Genomic_DNA"/>
</dbReference>
<dbReference type="PANTHER" id="PTHR33571:SF12">
    <property type="entry name" value="BSL3053 PROTEIN"/>
    <property type="match status" value="1"/>
</dbReference>
<evidence type="ECO:0000259" key="10">
    <source>
        <dbReference type="Pfam" id="PF01909"/>
    </source>
</evidence>
<reference evidence="12" key="1">
    <citation type="journal article" date="2019" name="Int. J. Syst. Evol. Microbiol.">
        <title>The Global Catalogue of Microorganisms (GCM) 10K type strain sequencing project: providing services to taxonomists for standard genome sequencing and annotation.</title>
        <authorList>
            <consortium name="The Broad Institute Genomics Platform"/>
            <consortium name="The Broad Institute Genome Sequencing Center for Infectious Disease"/>
            <person name="Wu L."/>
            <person name="Ma J."/>
        </authorList>
    </citation>
    <scope>NUCLEOTIDE SEQUENCE [LARGE SCALE GENOMIC DNA]</scope>
    <source>
        <strain evidence="12">KCTC 19466</strain>
    </source>
</reference>
<keyword evidence="6" id="KW-0547">Nucleotide-binding</keyword>
<dbReference type="Proteomes" id="UP000642819">
    <property type="component" value="Unassembled WGS sequence"/>
</dbReference>
<protein>
    <recommendedName>
        <fullName evidence="10">Polymerase nucleotidyl transferase domain-containing protein</fullName>
    </recommendedName>
</protein>
<dbReference type="PANTHER" id="PTHR33571">
    <property type="entry name" value="SSL8005 PROTEIN"/>
    <property type="match status" value="1"/>
</dbReference>
<comment type="caution">
    <text evidence="11">The sequence shown here is derived from an EMBL/GenBank/DDBJ whole genome shotgun (WGS) entry which is preliminary data.</text>
</comment>
<evidence type="ECO:0000313" key="12">
    <source>
        <dbReference type="Proteomes" id="UP000642819"/>
    </source>
</evidence>
<comment type="similarity">
    <text evidence="9">Belongs to the MntA antitoxin family.</text>
</comment>
<keyword evidence="12" id="KW-1185">Reference proteome</keyword>
<evidence type="ECO:0000256" key="8">
    <source>
        <dbReference type="ARBA" id="ARBA00022842"/>
    </source>
</evidence>
<gene>
    <name evidence="11" type="ORF">GCM10008096_09200</name>
</gene>
<keyword evidence="3" id="KW-0808">Transferase</keyword>
<evidence type="ECO:0000256" key="3">
    <source>
        <dbReference type="ARBA" id="ARBA00022679"/>
    </source>
</evidence>
<dbReference type="InterPro" id="IPR043519">
    <property type="entry name" value="NT_sf"/>
</dbReference>
<evidence type="ECO:0000256" key="6">
    <source>
        <dbReference type="ARBA" id="ARBA00022741"/>
    </source>
</evidence>
<evidence type="ECO:0000256" key="2">
    <source>
        <dbReference type="ARBA" id="ARBA00022649"/>
    </source>
</evidence>
<evidence type="ECO:0000256" key="5">
    <source>
        <dbReference type="ARBA" id="ARBA00022723"/>
    </source>
</evidence>
<dbReference type="SUPFAM" id="SSF81301">
    <property type="entry name" value="Nucleotidyltransferase"/>
    <property type="match status" value="1"/>
</dbReference>
<dbReference type="Pfam" id="PF01909">
    <property type="entry name" value="NTP_transf_2"/>
    <property type="match status" value="1"/>
</dbReference>
<dbReference type="CDD" id="cd05403">
    <property type="entry name" value="NT_KNTase_like"/>
    <property type="match status" value="1"/>
</dbReference>
<comment type="cofactor">
    <cofactor evidence="1">
        <name>Mg(2+)</name>
        <dbReference type="ChEBI" id="CHEBI:18420"/>
    </cofactor>
</comment>
<dbReference type="InterPro" id="IPR002934">
    <property type="entry name" value="Polymerase_NTP_transf_dom"/>
</dbReference>
<keyword evidence="4" id="KW-0548">Nucleotidyltransferase</keyword>
<dbReference type="InterPro" id="IPR052038">
    <property type="entry name" value="Type-VII_TA_antitoxin"/>
</dbReference>
<evidence type="ECO:0000256" key="7">
    <source>
        <dbReference type="ARBA" id="ARBA00022840"/>
    </source>
</evidence>
<keyword evidence="8" id="KW-0460">Magnesium</keyword>
<name>A0ABQ3GEL4_9MICC</name>
<accession>A0ABQ3GEL4</accession>
<evidence type="ECO:0000256" key="9">
    <source>
        <dbReference type="ARBA" id="ARBA00038276"/>
    </source>
</evidence>
<evidence type="ECO:0000256" key="4">
    <source>
        <dbReference type="ARBA" id="ARBA00022695"/>
    </source>
</evidence>
<keyword evidence="5" id="KW-0479">Metal-binding</keyword>
<feature type="domain" description="Polymerase nucleotidyl transferase" evidence="10">
    <location>
        <begin position="34"/>
        <end position="91"/>
    </location>
</feature>
<proteinExistence type="inferred from homology"/>